<dbReference type="RefSeq" id="WP_183979178.1">
    <property type="nucleotide sequence ID" value="NZ_JACIBY010000017.1"/>
</dbReference>
<keyword evidence="3" id="KW-1185">Reference proteome</keyword>
<gene>
    <name evidence="2" type="ORF">FHS57_005509</name>
</gene>
<keyword evidence="1" id="KW-0732">Signal</keyword>
<evidence type="ECO:0000313" key="2">
    <source>
        <dbReference type="EMBL" id="MBB3841481.1"/>
    </source>
</evidence>
<name>A0A7W5ZSV3_9BACT</name>
<organism evidence="2 3">
    <name type="scientific">Runella defluvii</name>
    <dbReference type="NCBI Taxonomy" id="370973"/>
    <lineage>
        <taxon>Bacteria</taxon>
        <taxon>Pseudomonadati</taxon>
        <taxon>Bacteroidota</taxon>
        <taxon>Cytophagia</taxon>
        <taxon>Cytophagales</taxon>
        <taxon>Spirosomataceae</taxon>
        <taxon>Runella</taxon>
    </lineage>
</organism>
<evidence type="ECO:0000256" key="1">
    <source>
        <dbReference type="SAM" id="SignalP"/>
    </source>
</evidence>
<dbReference type="AlphaFoldDB" id="A0A7W5ZSV3"/>
<feature type="chain" id="PRO_5031388783" evidence="1">
    <location>
        <begin position="20"/>
        <end position="181"/>
    </location>
</feature>
<reference evidence="2 3" key="1">
    <citation type="submission" date="2020-08" db="EMBL/GenBank/DDBJ databases">
        <title>Genomic Encyclopedia of Type Strains, Phase IV (KMG-IV): sequencing the most valuable type-strain genomes for metagenomic binning, comparative biology and taxonomic classification.</title>
        <authorList>
            <person name="Goeker M."/>
        </authorList>
    </citation>
    <scope>NUCLEOTIDE SEQUENCE [LARGE SCALE GENOMIC DNA]</scope>
    <source>
        <strain evidence="2 3">DSM 17976</strain>
    </source>
</reference>
<comment type="caution">
    <text evidence="2">The sequence shown here is derived from an EMBL/GenBank/DDBJ whole genome shotgun (WGS) entry which is preliminary data.</text>
</comment>
<protein>
    <submittedName>
        <fullName evidence="2">Uncharacterized protein</fullName>
    </submittedName>
</protein>
<dbReference type="PROSITE" id="PS51257">
    <property type="entry name" value="PROKAR_LIPOPROTEIN"/>
    <property type="match status" value="1"/>
</dbReference>
<feature type="signal peptide" evidence="1">
    <location>
        <begin position="1"/>
        <end position="19"/>
    </location>
</feature>
<dbReference type="EMBL" id="JACIBY010000017">
    <property type="protein sequence ID" value="MBB3841481.1"/>
    <property type="molecule type" value="Genomic_DNA"/>
</dbReference>
<accession>A0A7W5ZSV3</accession>
<dbReference type="Proteomes" id="UP000541352">
    <property type="component" value="Unassembled WGS sequence"/>
</dbReference>
<proteinExistence type="predicted"/>
<sequence>MRYPALLFTLLLVVSQSCAPTHYRLIYREENDTQVHPELRAVQLRWQSQRVVVKTLSGKKQQINANKVWGYEEKNGKRYRLYLDQFYEVVQSDGMTIYCRHNFGEGSTDEYFFSTTPNEELLYLSARNLKKAFATDECMLDLLQQLPTKSWLKTNSKGSLQLLDAYNYCQTPHSTVTYKVR</sequence>
<evidence type="ECO:0000313" key="3">
    <source>
        <dbReference type="Proteomes" id="UP000541352"/>
    </source>
</evidence>